<evidence type="ECO:0000313" key="6">
    <source>
        <dbReference type="Proteomes" id="UP000654075"/>
    </source>
</evidence>
<evidence type="ECO:0000256" key="3">
    <source>
        <dbReference type="SAM" id="SignalP"/>
    </source>
</evidence>
<dbReference type="GO" id="GO:0016747">
    <property type="term" value="F:acyltransferase activity, transferring groups other than amino-acyl groups"/>
    <property type="evidence" value="ECO:0007669"/>
    <property type="project" value="InterPro"/>
</dbReference>
<feature type="transmembrane region" description="Helical" evidence="2">
    <location>
        <begin position="805"/>
        <end position="823"/>
    </location>
</feature>
<dbReference type="Proteomes" id="UP000654075">
    <property type="component" value="Unassembled WGS sequence"/>
</dbReference>
<evidence type="ECO:0000259" key="4">
    <source>
        <dbReference type="Pfam" id="PF01757"/>
    </source>
</evidence>
<feature type="transmembrane region" description="Helical" evidence="2">
    <location>
        <begin position="835"/>
        <end position="855"/>
    </location>
</feature>
<dbReference type="OrthoDB" id="207378at2759"/>
<reference evidence="5" key="1">
    <citation type="submission" date="2021-02" db="EMBL/GenBank/DDBJ databases">
        <authorList>
            <person name="Dougan E. K."/>
            <person name="Rhodes N."/>
            <person name="Thang M."/>
            <person name="Chan C."/>
        </authorList>
    </citation>
    <scope>NUCLEOTIDE SEQUENCE</scope>
</reference>
<feature type="region of interest" description="Disordered" evidence="1">
    <location>
        <begin position="253"/>
        <end position="278"/>
    </location>
</feature>
<evidence type="ECO:0000313" key="5">
    <source>
        <dbReference type="EMBL" id="CAE8630729.1"/>
    </source>
</evidence>
<dbReference type="Pfam" id="PF01757">
    <property type="entry name" value="Acyl_transf_3"/>
    <property type="match status" value="1"/>
</dbReference>
<dbReference type="PANTHER" id="PTHR11161:SF68">
    <property type="entry name" value="NOSE RESISTANT-TO-FLUOXETINE PROTEIN N-TERMINAL DOMAIN-CONTAINING PROTEIN"/>
    <property type="match status" value="1"/>
</dbReference>
<feature type="compositionally biased region" description="Polar residues" evidence="1">
    <location>
        <begin position="261"/>
        <end position="270"/>
    </location>
</feature>
<keyword evidence="6" id="KW-1185">Reference proteome</keyword>
<keyword evidence="2" id="KW-0812">Transmembrane</keyword>
<feature type="transmembrane region" description="Helical" evidence="2">
    <location>
        <begin position="425"/>
        <end position="443"/>
    </location>
</feature>
<feature type="region of interest" description="Disordered" evidence="1">
    <location>
        <begin position="602"/>
        <end position="650"/>
    </location>
</feature>
<gene>
    <name evidence="5" type="ORF">PGLA1383_LOCUS46959</name>
</gene>
<feature type="compositionally biased region" description="Basic and acidic residues" evidence="1">
    <location>
        <begin position="627"/>
        <end position="638"/>
    </location>
</feature>
<feature type="domain" description="Acyltransferase 3" evidence="4">
    <location>
        <begin position="327"/>
        <end position="556"/>
    </location>
</feature>
<accession>A0A813GZI6</accession>
<feature type="transmembrane region" description="Helical" evidence="2">
    <location>
        <begin position="503"/>
        <end position="521"/>
    </location>
</feature>
<feature type="signal peptide" evidence="3">
    <location>
        <begin position="1"/>
        <end position="27"/>
    </location>
</feature>
<protein>
    <recommendedName>
        <fullName evidence="4">Acyltransferase 3 domain-containing protein</fullName>
    </recommendedName>
</protein>
<name>A0A813GZI6_POLGL</name>
<evidence type="ECO:0000256" key="1">
    <source>
        <dbReference type="SAM" id="MobiDB-lite"/>
    </source>
</evidence>
<sequence length="880" mass="94797">MLQSRVMPGLLVFLGLSAAAAVGTASAQCPAILESLESCTAGIVSNSACSSETLLRNATVRALLNCSPSGSWADCQNRCLDQLGQLGLPVNHSSPTCTVREQLMAQYSGHPELIVDFKEDPHTGLKKPLILPSGLAGDSPSPFLSYLGDYQRCIMGTGMQYCLAEGSLKQGPLALIGMLGLCRPLECTEAEVAEQVKPLAQTLHLSDFTVHCRTLGSAAPALSWTAGQQLMLVVLAAVLSLLVLGSARALRKTWHPPPATTPTGTDNPGGQQALGPGDGLHDVSAGRRLRLGALTLMEAFSLPKNLASFLRTRPQDKDPLAPALGVLDGLRVLSTLWVVLGHVVIWPLLSVQYENAGLILPPHGRLTETWFQVVPGGYFAVDTFFWLSGFLGARALHSKVRRSPSLLTAKGFCLQLYPGSILARWLRLSVAYAFLLAFSQTWYREMGRGALLWDAQFPGATGTGGCANSIDNDSCKKNWWINLLYVNNLAPESGGSGCLVHTWYLACDMQLFLLVPILVLLRERAGKATGWVVLMLLTLASVVANAWVTWNANEVTDPVLGSLGGRFMQDIYEVSWMRAQPYLVGVGTAWLLEILDQRRPSLGPQNEAAGPETAGPPVLPSQLRPVSGRDSDGFKKDVADEEQGGGVTQQSLSAPAQLAAGDQAAGVVVAGRTPLLISQAEEERSSSRTWSCSESALARAWKAGSQNHSAYVAAALLLQLLSFAAMCFVVFVPVTRYRCSSLLACTSVETAPWSKMANVLYPTFCHLLWGLGLGCLMLLCFLRAPGTWWVNSLLGHTAWQPPMKLSYMAYLVHPLVLVFFYCVQDQSVHYQDVWLVLNFVAISAFVFLAAFVLWICVEQPCANVTGRFLSAIGIGGRANA</sequence>
<dbReference type="PANTHER" id="PTHR11161">
    <property type="entry name" value="O-ACYLTRANSFERASE"/>
    <property type="match status" value="1"/>
</dbReference>
<feature type="transmembrane region" description="Helical" evidence="2">
    <location>
        <begin position="764"/>
        <end position="785"/>
    </location>
</feature>
<keyword evidence="3" id="KW-0732">Signal</keyword>
<organism evidence="5 6">
    <name type="scientific">Polarella glacialis</name>
    <name type="common">Dinoflagellate</name>
    <dbReference type="NCBI Taxonomy" id="89957"/>
    <lineage>
        <taxon>Eukaryota</taxon>
        <taxon>Sar</taxon>
        <taxon>Alveolata</taxon>
        <taxon>Dinophyceae</taxon>
        <taxon>Suessiales</taxon>
        <taxon>Suessiaceae</taxon>
        <taxon>Polarella</taxon>
    </lineage>
</organism>
<evidence type="ECO:0000256" key="2">
    <source>
        <dbReference type="SAM" id="Phobius"/>
    </source>
</evidence>
<dbReference type="AlphaFoldDB" id="A0A813GZI6"/>
<feature type="transmembrane region" description="Helical" evidence="2">
    <location>
        <begin position="330"/>
        <end position="349"/>
    </location>
</feature>
<keyword evidence="2" id="KW-0472">Membrane</keyword>
<feature type="transmembrane region" description="Helical" evidence="2">
    <location>
        <begin position="369"/>
        <end position="393"/>
    </location>
</feature>
<feature type="transmembrane region" description="Helical" evidence="2">
    <location>
        <begin position="230"/>
        <end position="250"/>
    </location>
</feature>
<feature type="transmembrane region" description="Helical" evidence="2">
    <location>
        <begin position="710"/>
        <end position="732"/>
    </location>
</feature>
<keyword evidence="2" id="KW-1133">Transmembrane helix</keyword>
<feature type="transmembrane region" description="Helical" evidence="2">
    <location>
        <begin position="528"/>
        <end position="550"/>
    </location>
</feature>
<dbReference type="EMBL" id="CAJNNV010029941">
    <property type="protein sequence ID" value="CAE8630729.1"/>
    <property type="molecule type" value="Genomic_DNA"/>
</dbReference>
<comment type="caution">
    <text evidence="5">The sequence shown here is derived from an EMBL/GenBank/DDBJ whole genome shotgun (WGS) entry which is preliminary data.</text>
</comment>
<dbReference type="InterPro" id="IPR052728">
    <property type="entry name" value="O2_lipid_transport_reg"/>
</dbReference>
<dbReference type="InterPro" id="IPR002656">
    <property type="entry name" value="Acyl_transf_3_dom"/>
</dbReference>
<feature type="chain" id="PRO_5032606366" description="Acyltransferase 3 domain-containing protein" evidence="3">
    <location>
        <begin position="28"/>
        <end position="880"/>
    </location>
</feature>
<proteinExistence type="predicted"/>